<dbReference type="AlphaFoldDB" id="A0A4R6WES3"/>
<keyword evidence="2" id="KW-1185">Reference proteome</keyword>
<evidence type="ECO:0000313" key="1">
    <source>
        <dbReference type="EMBL" id="TDQ76497.1"/>
    </source>
</evidence>
<dbReference type="EMBL" id="SNYV01000015">
    <property type="protein sequence ID" value="TDQ76497.1"/>
    <property type="molecule type" value="Genomic_DNA"/>
</dbReference>
<name>A0A4R6WES3_9SPHI</name>
<dbReference type="Proteomes" id="UP000295292">
    <property type="component" value="Unassembled WGS sequence"/>
</dbReference>
<gene>
    <name evidence="1" type="ORF">CLV99_3090</name>
</gene>
<dbReference type="OrthoDB" id="5464618at2"/>
<reference evidence="1 2" key="1">
    <citation type="submission" date="2019-03" db="EMBL/GenBank/DDBJ databases">
        <title>Genomic Encyclopedia of Archaeal and Bacterial Type Strains, Phase II (KMG-II): from individual species to whole genera.</title>
        <authorList>
            <person name="Goeker M."/>
        </authorList>
    </citation>
    <scope>NUCLEOTIDE SEQUENCE [LARGE SCALE GENOMIC DNA]</scope>
    <source>
        <strain evidence="1 2">DSM 28353</strain>
    </source>
</reference>
<accession>A0A4R6WES3</accession>
<proteinExistence type="predicted"/>
<organism evidence="1 2">
    <name type="scientific">Sphingobacterium yanglingense</name>
    <dbReference type="NCBI Taxonomy" id="1437280"/>
    <lineage>
        <taxon>Bacteria</taxon>
        <taxon>Pseudomonadati</taxon>
        <taxon>Bacteroidota</taxon>
        <taxon>Sphingobacteriia</taxon>
        <taxon>Sphingobacteriales</taxon>
        <taxon>Sphingobacteriaceae</taxon>
        <taxon>Sphingobacterium</taxon>
    </lineage>
</organism>
<evidence type="ECO:0000313" key="2">
    <source>
        <dbReference type="Proteomes" id="UP000295292"/>
    </source>
</evidence>
<protein>
    <submittedName>
        <fullName evidence="1">Uncharacterized protein</fullName>
    </submittedName>
</protein>
<comment type="caution">
    <text evidence="1">The sequence shown here is derived from an EMBL/GenBank/DDBJ whole genome shotgun (WGS) entry which is preliminary data.</text>
</comment>
<sequence length="151" mass="18390">MQYLWRLFFHFFSSNSRHGTHSPFVYSMADEVIYAKSKRTHVSNKQQLLLFDIAAYFEVDYVSSPLEIGNDKALIIENGMEDVEQLVTLQQQFRYLVIPDIYRDNRRKLLWESICRDSRFIVCIDLFYYGLVFYRKEQPKELFKLRFPYWR</sequence>
<dbReference type="RefSeq" id="WP_133585310.1">
    <property type="nucleotide sequence ID" value="NZ_SNYV01000015.1"/>
</dbReference>